<evidence type="ECO:0000256" key="4">
    <source>
        <dbReference type="SAM" id="MobiDB-lite"/>
    </source>
</evidence>
<evidence type="ECO:0000313" key="6">
    <source>
        <dbReference type="Proteomes" id="UP000006671"/>
    </source>
</evidence>
<dbReference type="Pfam" id="PF00503">
    <property type="entry name" value="G-alpha"/>
    <property type="match status" value="1"/>
</dbReference>
<dbReference type="EMBL" id="GG738856">
    <property type="protein sequence ID" value="EFC47036.1"/>
    <property type="molecule type" value="Genomic_DNA"/>
</dbReference>
<dbReference type="STRING" id="5762.D2V7P2"/>
<protein>
    <submittedName>
        <fullName evidence="5">Predicted protein</fullName>
    </submittedName>
</protein>
<keyword evidence="2" id="KW-0342">GTP-binding</keyword>
<dbReference type="GO" id="GO:0031683">
    <property type="term" value="F:G-protein beta/gamma-subunit complex binding"/>
    <property type="evidence" value="ECO:0007669"/>
    <property type="project" value="InterPro"/>
</dbReference>
<proteinExistence type="predicted"/>
<dbReference type="RefSeq" id="XP_002679780.1">
    <property type="nucleotide sequence ID" value="XM_002679734.1"/>
</dbReference>
<dbReference type="VEuPathDB" id="AmoebaDB:NAEGRDRAFT_47338"/>
<evidence type="ECO:0000256" key="1">
    <source>
        <dbReference type="ARBA" id="ARBA00022741"/>
    </source>
</evidence>
<sequence length="731" mass="85080">MPPICVILRNGMETNLEEFRIESMRKSSKKKSIMISSIKKKVALLKLRSIQESNASGSDHETFYQIRNQRSPRRREISNNNLTTLHSAESFNSVEGSVASGDCCSGNSHSSIGNLSPVQLMPMSPRFLGQLSPTLSPRFSTGIPSPRLSVQSSALQVYQSHIRFIFLASGESGRKTLSKLIRYNLEPEVIEKQAFDLNQSYSTLYFFFSNTIILLEQFYQMLFELKFPNQCINELPPILANVEPQIIQEILKDLKEIEDIPMDREFSVDQVNKLSNNIPMASNCKVVLKLITKQVYNNLILFFERQDVKLLIRKYHDLLQTQQHGTIFDRIEILKSVSHETLCEILEKPSNSFTKEEEELILRLFFISRQKLTGCSQFTLQLGPHKLSFCLVAGQRAERKKYPRYMEQGFEYVIFCMNLSEYNRNLYENDTITRFRDTIYMAHEYCCQDCKKYGNMSVIPVFTHLDQLMRQIYYGNVPNSANVWIPMCEEIAKLHNSRRSNVMDFIFSSLIPVKEVLNKLKYFAFIVGYPKEEFEMKLEKERSEMQLFIEPPPVEIKKSLRINENVKLSYYDWRVISQFLQPRELIKLSETCKPLHQLTSEDYYWQPAVKSSFGIDTAITICGDGANFLQTEGFKQFIQYYQEWEPPLEETDSDNYISDWKCSYKWFYLFGWSCVKIQKLLYSIVLTKSVDGVVDKGEMVNNCKVALSLDLSDWKLAAQTIERSNLYNKFV</sequence>
<dbReference type="AlphaFoldDB" id="D2V7P2"/>
<dbReference type="InterPro" id="IPR036047">
    <property type="entry name" value="F-box-like_dom_sf"/>
</dbReference>
<dbReference type="GeneID" id="8860239"/>
<keyword evidence="1" id="KW-0547">Nucleotide-binding</keyword>
<dbReference type="GO" id="GO:0005525">
    <property type="term" value="F:GTP binding"/>
    <property type="evidence" value="ECO:0007669"/>
    <property type="project" value="UniProtKB-KW"/>
</dbReference>
<feature type="region of interest" description="Disordered" evidence="4">
    <location>
        <begin position="58"/>
        <end position="80"/>
    </location>
</feature>
<evidence type="ECO:0000256" key="2">
    <source>
        <dbReference type="ARBA" id="ARBA00023134"/>
    </source>
</evidence>
<dbReference type="PRINTS" id="PR00318">
    <property type="entry name" value="GPROTEINA"/>
</dbReference>
<dbReference type="KEGG" id="ngr:NAEGRDRAFT_47338"/>
<dbReference type="GO" id="GO:0003924">
    <property type="term" value="F:GTPase activity"/>
    <property type="evidence" value="ECO:0007669"/>
    <property type="project" value="InterPro"/>
</dbReference>
<gene>
    <name evidence="5" type="ORF">NAEGRDRAFT_47338</name>
</gene>
<evidence type="ECO:0000313" key="5">
    <source>
        <dbReference type="EMBL" id="EFC47036.1"/>
    </source>
</evidence>
<accession>D2V7P2</accession>
<dbReference type="SUPFAM" id="SSF52540">
    <property type="entry name" value="P-loop containing nucleoside triphosphate hydrolases"/>
    <property type="match status" value="1"/>
</dbReference>
<dbReference type="InParanoid" id="D2V7P2"/>
<dbReference type="InterPro" id="IPR027417">
    <property type="entry name" value="P-loop_NTPase"/>
</dbReference>
<dbReference type="Proteomes" id="UP000006671">
    <property type="component" value="Unassembled WGS sequence"/>
</dbReference>
<organism evidence="6">
    <name type="scientific">Naegleria gruberi</name>
    <name type="common">Amoeba</name>
    <dbReference type="NCBI Taxonomy" id="5762"/>
    <lineage>
        <taxon>Eukaryota</taxon>
        <taxon>Discoba</taxon>
        <taxon>Heterolobosea</taxon>
        <taxon>Tetramitia</taxon>
        <taxon>Eutetramitia</taxon>
        <taxon>Vahlkampfiidae</taxon>
        <taxon>Naegleria</taxon>
    </lineage>
</organism>
<keyword evidence="3" id="KW-0807">Transducer</keyword>
<keyword evidence="6" id="KW-1185">Reference proteome</keyword>
<name>D2V7P2_NAEGR</name>
<evidence type="ECO:0000256" key="3">
    <source>
        <dbReference type="ARBA" id="ARBA00023224"/>
    </source>
</evidence>
<dbReference type="InterPro" id="IPR001019">
    <property type="entry name" value="Gprotein_alpha_su"/>
</dbReference>
<reference evidence="5 6" key="1">
    <citation type="journal article" date="2010" name="Cell">
        <title>The genome of Naegleria gruberi illuminates early eukaryotic versatility.</title>
        <authorList>
            <person name="Fritz-Laylin L.K."/>
            <person name="Prochnik S.E."/>
            <person name="Ginger M.L."/>
            <person name="Dacks J.B."/>
            <person name="Carpenter M.L."/>
            <person name="Field M.C."/>
            <person name="Kuo A."/>
            <person name="Paredez A."/>
            <person name="Chapman J."/>
            <person name="Pham J."/>
            <person name="Shu S."/>
            <person name="Neupane R."/>
            <person name="Cipriano M."/>
            <person name="Mancuso J."/>
            <person name="Tu H."/>
            <person name="Salamov A."/>
            <person name="Lindquist E."/>
            <person name="Shapiro H."/>
            <person name="Lucas S."/>
            <person name="Grigoriev I.V."/>
            <person name="Cande W.Z."/>
            <person name="Fulton C."/>
            <person name="Rokhsar D.S."/>
            <person name="Dawson S.C."/>
        </authorList>
    </citation>
    <scope>NUCLEOTIDE SEQUENCE [LARGE SCALE GENOMIC DNA]</scope>
    <source>
        <strain evidence="5 6">NEG-M</strain>
    </source>
</reference>
<dbReference type="Gene3D" id="3.40.50.300">
    <property type="entry name" value="P-loop containing nucleotide triphosphate hydrolases"/>
    <property type="match status" value="1"/>
</dbReference>
<dbReference type="GO" id="GO:0007186">
    <property type="term" value="P:G protein-coupled receptor signaling pathway"/>
    <property type="evidence" value="ECO:0007669"/>
    <property type="project" value="InterPro"/>
</dbReference>
<dbReference type="SUPFAM" id="SSF81383">
    <property type="entry name" value="F-box domain"/>
    <property type="match status" value="1"/>
</dbReference>